<dbReference type="InterPro" id="IPR036291">
    <property type="entry name" value="NAD(P)-bd_dom_sf"/>
</dbReference>
<proteinExistence type="inferred from homology"/>
<dbReference type="InterPro" id="IPR000683">
    <property type="entry name" value="Gfo/Idh/MocA-like_OxRdtase_N"/>
</dbReference>
<comment type="caution">
    <text evidence="7">The sequence shown here is derived from an EMBL/GenBank/DDBJ whole genome shotgun (WGS) entry which is preliminary data.</text>
</comment>
<dbReference type="InterPro" id="IPR055170">
    <property type="entry name" value="GFO_IDH_MocA-like_dom"/>
</dbReference>
<keyword evidence="4" id="KW-0862">Zinc</keyword>
<dbReference type="InterPro" id="IPR011032">
    <property type="entry name" value="GroES-like_sf"/>
</dbReference>
<name>A0A2S6NAQ5_9HYPH</name>
<evidence type="ECO:0000256" key="2">
    <source>
        <dbReference type="ARBA" id="ARBA00008072"/>
    </source>
</evidence>
<dbReference type="InterPro" id="IPR013149">
    <property type="entry name" value="ADH-like_C"/>
</dbReference>
<evidence type="ECO:0000256" key="3">
    <source>
        <dbReference type="ARBA" id="ARBA00022723"/>
    </source>
</evidence>
<evidence type="ECO:0000256" key="1">
    <source>
        <dbReference type="ARBA" id="ARBA00001947"/>
    </source>
</evidence>
<dbReference type="CDD" id="cd08255">
    <property type="entry name" value="2-desacetyl-2-hydroxyethyl_bacteriochlorophyllide_like"/>
    <property type="match status" value="1"/>
</dbReference>
<feature type="domain" description="Enoyl reductase (ER)" evidence="6">
    <location>
        <begin position="59"/>
        <end position="364"/>
    </location>
</feature>
<dbReference type="Pfam" id="PF01408">
    <property type="entry name" value="GFO_IDH_MocA"/>
    <property type="match status" value="1"/>
</dbReference>
<dbReference type="AlphaFoldDB" id="A0A2S6NAQ5"/>
<dbReference type="Pfam" id="PF00107">
    <property type="entry name" value="ADH_zinc_N"/>
    <property type="match status" value="1"/>
</dbReference>
<gene>
    <name evidence="7" type="ORF">CCR94_08360</name>
</gene>
<dbReference type="Gene3D" id="3.40.50.720">
    <property type="entry name" value="NAD(P)-binding Rossmann-like Domain"/>
    <property type="match status" value="2"/>
</dbReference>
<evidence type="ECO:0000256" key="5">
    <source>
        <dbReference type="ARBA" id="ARBA00023002"/>
    </source>
</evidence>
<sequence length="713" mass="74108">MKQVVQSYRTGELKVADVPAPRLGAGSLLVATRVSLISAGTEKQLMDLAKASLAGKAMARPDLVRRVLRNVRKDGLKPTIEKVFAKLDTPIPLGYSLAGEIIEIGRAAPGHVVGGRIACAGAGLANHAEINAVPKNLCAPIPEGVDDEDASFVTLGAIALQGVRQAAPTLGECIVVMGLGLIGLLTVQLLKANGCRVLGFDPNPARVALAKDMGADLAVSSDLPVVVSGFTGGYGADAVILTASTSSNEPINQAAEISRQKGRIVVVGLVGMTIDREPFYKRELDLKLSMSYGPGRHDPDYEQGGHDYPLSYVRWTEQRNMEAFLALVAEGKVTPKKLVTHRFPIGEAEKAYALLESAEPYLAVLLTYPEDAAAHMERSIARVTAPARTSAGAGVAFVGLGNYAKSVLLPAFLRAGGVRLTSVVTATGVSAGHAGDKYGFAAIATDPAAALSDPDTDIVVIATRHDTHAALAAQALAAGKHVFCEKPLAIDADGLAEVLAAAEDASGVLTVGFNRRFAPLLVKAKAALEPRSGPLVMLYRVNAGEIPGDSWIQRSEGGGRIVGEVCHFVDAMTFLCGALPIEATAVAARGHDDAVSIILRFADGSTGAIVYSSLGDPSLPKEMIEVFAAGRVIQLDDFRRLSVTRGGKTSVVKSAQDKGQAALVAAFLAAAREGAAPIPVAELEAVTAATFAIEAALVGSCDAPVRERHAGDA</sequence>
<dbReference type="RefSeq" id="WP_104507420.1">
    <property type="nucleotide sequence ID" value="NZ_JACIGC010000024.1"/>
</dbReference>
<dbReference type="Proteomes" id="UP000239089">
    <property type="component" value="Unassembled WGS sequence"/>
</dbReference>
<dbReference type="GO" id="GO:0016491">
    <property type="term" value="F:oxidoreductase activity"/>
    <property type="evidence" value="ECO:0007669"/>
    <property type="project" value="UniProtKB-KW"/>
</dbReference>
<organism evidence="7 8">
    <name type="scientific">Rhodoblastus sphagnicola</name>
    <dbReference type="NCBI Taxonomy" id="333368"/>
    <lineage>
        <taxon>Bacteria</taxon>
        <taxon>Pseudomonadati</taxon>
        <taxon>Pseudomonadota</taxon>
        <taxon>Alphaproteobacteria</taxon>
        <taxon>Hyphomicrobiales</taxon>
        <taxon>Rhodoblastaceae</taxon>
        <taxon>Rhodoblastus</taxon>
    </lineage>
</organism>
<dbReference type="GO" id="GO:0046872">
    <property type="term" value="F:metal ion binding"/>
    <property type="evidence" value="ECO:0007669"/>
    <property type="project" value="UniProtKB-KW"/>
</dbReference>
<keyword evidence="8" id="KW-1185">Reference proteome</keyword>
<dbReference type="EMBL" id="NHSJ01000053">
    <property type="protein sequence ID" value="PPQ31674.1"/>
    <property type="molecule type" value="Genomic_DNA"/>
</dbReference>
<dbReference type="PANTHER" id="PTHR43350:SF19">
    <property type="entry name" value="D-GULOSIDE 3-DEHYDROGENASE"/>
    <property type="match status" value="1"/>
</dbReference>
<dbReference type="InterPro" id="IPR020843">
    <property type="entry name" value="ER"/>
</dbReference>
<dbReference type="Gene3D" id="3.30.360.10">
    <property type="entry name" value="Dihydrodipicolinate Reductase, domain 2"/>
    <property type="match status" value="1"/>
</dbReference>
<evidence type="ECO:0000313" key="8">
    <source>
        <dbReference type="Proteomes" id="UP000239089"/>
    </source>
</evidence>
<comment type="cofactor">
    <cofactor evidence="1">
        <name>Zn(2+)</name>
        <dbReference type="ChEBI" id="CHEBI:29105"/>
    </cofactor>
</comment>
<dbReference type="OrthoDB" id="9792935at2"/>
<dbReference type="PANTHER" id="PTHR43350">
    <property type="entry name" value="NAD-DEPENDENT ALCOHOL DEHYDROGENASE"/>
    <property type="match status" value="1"/>
</dbReference>
<protein>
    <submittedName>
        <fullName evidence="7">Oxidoreductase</fullName>
    </submittedName>
</protein>
<comment type="similarity">
    <text evidence="2">Belongs to the zinc-containing alcohol dehydrogenase family.</text>
</comment>
<evidence type="ECO:0000313" key="7">
    <source>
        <dbReference type="EMBL" id="PPQ31674.1"/>
    </source>
</evidence>
<keyword evidence="3" id="KW-0479">Metal-binding</keyword>
<evidence type="ECO:0000259" key="6">
    <source>
        <dbReference type="SMART" id="SM00829"/>
    </source>
</evidence>
<keyword evidence="5" id="KW-0560">Oxidoreductase</keyword>
<dbReference type="SUPFAM" id="SSF51735">
    <property type="entry name" value="NAD(P)-binding Rossmann-fold domains"/>
    <property type="match status" value="2"/>
</dbReference>
<accession>A0A2S6NAQ5</accession>
<dbReference type="SUPFAM" id="SSF50129">
    <property type="entry name" value="GroES-like"/>
    <property type="match status" value="1"/>
</dbReference>
<dbReference type="Pfam" id="PF22725">
    <property type="entry name" value="GFO_IDH_MocA_C3"/>
    <property type="match status" value="1"/>
</dbReference>
<dbReference type="SUPFAM" id="SSF55347">
    <property type="entry name" value="Glyceraldehyde-3-phosphate dehydrogenase-like, C-terminal domain"/>
    <property type="match status" value="1"/>
</dbReference>
<dbReference type="Gene3D" id="3.90.180.10">
    <property type="entry name" value="Medium-chain alcohol dehydrogenases, catalytic domain"/>
    <property type="match status" value="2"/>
</dbReference>
<reference evidence="7 8" key="1">
    <citation type="journal article" date="2018" name="Arch. Microbiol.">
        <title>New insights into the metabolic potential of the phototrophic purple bacterium Rhodopila globiformis DSM 161(T) from its draft genome sequence and evidence for a vanadium-dependent nitrogenase.</title>
        <authorList>
            <person name="Imhoff J.F."/>
            <person name="Rahn T."/>
            <person name="Kunzel S."/>
            <person name="Neulinger S.C."/>
        </authorList>
    </citation>
    <scope>NUCLEOTIDE SEQUENCE [LARGE SCALE GENOMIC DNA]</scope>
    <source>
        <strain evidence="7 8">DSM 16996</strain>
    </source>
</reference>
<evidence type="ECO:0000256" key="4">
    <source>
        <dbReference type="ARBA" id="ARBA00022833"/>
    </source>
</evidence>
<dbReference type="SMART" id="SM00829">
    <property type="entry name" value="PKS_ER"/>
    <property type="match status" value="1"/>
</dbReference>
<dbReference type="GO" id="GO:0000166">
    <property type="term" value="F:nucleotide binding"/>
    <property type="evidence" value="ECO:0007669"/>
    <property type="project" value="InterPro"/>
</dbReference>